<dbReference type="SUPFAM" id="SSF46785">
    <property type="entry name" value="Winged helix' DNA-binding domain"/>
    <property type="match status" value="1"/>
</dbReference>
<evidence type="ECO:0000256" key="1">
    <source>
        <dbReference type="ARBA" id="ARBA00009437"/>
    </source>
</evidence>
<feature type="domain" description="HTH lysR-type" evidence="6">
    <location>
        <begin position="6"/>
        <end position="63"/>
    </location>
</feature>
<proteinExistence type="inferred from homology"/>
<name>A0ABY8FNU1_9GAMM</name>
<sequence length="316" mass="34932">MSHPLPPLNPLRAFEVAARLCSLTKAAEELHVSQVAVSRQVKVLEDYMGVVLFYRQHRGIELTREGLELYRGVKNAFKEISDASRRVSRRGRKDVLSIQSYTTFSQRWLIPRLADFNARNDLLEVKLSSSLKPADFDSGNVDAAIRAGRGEWSDLHAEKLVDIELIPVVSAALQASAGIKTVRDLSRVRLLHSMARSSDWQHWLAAYGDTVEDKASVQFESSALAYEAASTGMGCAIAVKMFVEKQLESGEFLAPFPETLKTGEAYYLVWPKGTPPSDALLRFLEWMRGVMQTQTPAAPAAGEEGTPPARVLDSLG</sequence>
<dbReference type="Proteomes" id="UP001321526">
    <property type="component" value="Chromosome"/>
</dbReference>
<dbReference type="PANTHER" id="PTHR30537">
    <property type="entry name" value="HTH-TYPE TRANSCRIPTIONAL REGULATOR"/>
    <property type="match status" value="1"/>
</dbReference>
<accession>A0ABY8FNU1</accession>
<evidence type="ECO:0000313" key="7">
    <source>
        <dbReference type="EMBL" id="WFF41559.1"/>
    </source>
</evidence>
<dbReference type="InterPro" id="IPR036390">
    <property type="entry name" value="WH_DNA-bd_sf"/>
</dbReference>
<gene>
    <name evidence="7" type="ORF">EVC62_08625</name>
</gene>
<dbReference type="EMBL" id="CP035631">
    <property type="protein sequence ID" value="WFF41559.1"/>
    <property type="molecule type" value="Genomic_DNA"/>
</dbReference>
<evidence type="ECO:0000256" key="2">
    <source>
        <dbReference type="ARBA" id="ARBA00023015"/>
    </source>
</evidence>
<feature type="compositionally biased region" description="Low complexity" evidence="5">
    <location>
        <begin position="295"/>
        <end position="309"/>
    </location>
</feature>
<evidence type="ECO:0000259" key="6">
    <source>
        <dbReference type="PROSITE" id="PS50931"/>
    </source>
</evidence>
<dbReference type="InterPro" id="IPR005119">
    <property type="entry name" value="LysR_subst-bd"/>
</dbReference>
<dbReference type="InterPro" id="IPR058163">
    <property type="entry name" value="LysR-type_TF_proteobact-type"/>
</dbReference>
<dbReference type="PRINTS" id="PR00039">
    <property type="entry name" value="HTHLYSR"/>
</dbReference>
<dbReference type="PROSITE" id="PS50931">
    <property type="entry name" value="HTH_LYSR"/>
    <property type="match status" value="1"/>
</dbReference>
<dbReference type="Pfam" id="PF00126">
    <property type="entry name" value="HTH_1"/>
    <property type="match status" value="1"/>
</dbReference>
<dbReference type="SUPFAM" id="SSF53850">
    <property type="entry name" value="Periplasmic binding protein-like II"/>
    <property type="match status" value="1"/>
</dbReference>
<evidence type="ECO:0000313" key="8">
    <source>
        <dbReference type="Proteomes" id="UP001321526"/>
    </source>
</evidence>
<keyword evidence="8" id="KW-1185">Reference proteome</keyword>
<dbReference type="Gene3D" id="3.40.190.10">
    <property type="entry name" value="Periplasmic binding protein-like II"/>
    <property type="match status" value="2"/>
</dbReference>
<dbReference type="Gene3D" id="1.10.10.10">
    <property type="entry name" value="Winged helix-like DNA-binding domain superfamily/Winged helix DNA-binding domain"/>
    <property type="match status" value="1"/>
</dbReference>
<keyword evidence="3" id="KW-0238">DNA-binding</keyword>
<dbReference type="InterPro" id="IPR000847">
    <property type="entry name" value="LysR_HTH_N"/>
</dbReference>
<dbReference type="Pfam" id="PF03466">
    <property type="entry name" value="LysR_substrate"/>
    <property type="match status" value="1"/>
</dbReference>
<dbReference type="PANTHER" id="PTHR30537:SF26">
    <property type="entry name" value="GLYCINE CLEAVAGE SYSTEM TRANSCRIPTIONAL ACTIVATOR"/>
    <property type="match status" value="1"/>
</dbReference>
<organism evidence="7 8">
    <name type="scientific">Salinicola endophyticus</name>
    <dbReference type="NCBI Taxonomy" id="1949083"/>
    <lineage>
        <taxon>Bacteria</taxon>
        <taxon>Pseudomonadati</taxon>
        <taxon>Pseudomonadota</taxon>
        <taxon>Gammaproteobacteria</taxon>
        <taxon>Oceanospirillales</taxon>
        <taxon>Halomonadaceae</taxon>
        <taxon>Salinicola</taxon>
    </lineage>
</organism>
<reference evidence="7 8" key="1">
    <citation type="submission" date="2019-01" db="EMBL/GenBank/DDBJ databases">
        <title>Genome sequence of Salinicola endophyticus REST5.</title>
        <authorList>
            <person name="Nascimento F.X."/>
        </authorList>
    </citation>
    <scope>NUCLEOTIDE SEQUENCE [LARGE SCALE GENOMIC DNA]</scope>
    <source>
        <strain evidence="7 8">REST5</strain>
    </source>
</reference>
<evidence type="ECO:0000256" key="5">
    <source>
        <dbReference type="SAM" id="MobiDB-lite"/>
    </source>
</evidence>
<protein>
    <submittedName>
        <fullName evidence="7">LysR family transcriptional regulator</fullName>
    </submittedName>
</protein>
<dbReference type="CDD" id="cd08432">
    <property type="entry name" value="PBP2_GcdR_TrpI_HvrB_AmpR_like"/>
    <property type="match status" value="1"/>
</dbReference>
<dbReference type="RefSeq" id="WP_110676043.1">
    <property type="nucleotide sequence ID" value="NZ_CP035631.1"/>
</dbReference>
<comment type="similarity">
    <text evidence="1">Belongs to the LysR transcriptional regulatory family.</text>
</comment>
<keyword evidence="4" id="KW-0804">Transcription</keyword>
<keyword evidence="2" id="KW-0805">Transcription regulation</keyword>
<evidence type="ECO:0000256" key="3">
    <source>
        <dbReference type="ARBA" id="ARBA00023125"/>
    </source>
</evidence>
<dbReference type="InterPro" id="IPR036388">
    <property type="entry name" value="WH-like_DNA-bd_sf"/>
</dbReference>
<feature type="region of interest" description="Disordered" evidence="5">
    <location>
        <begin position="295"/>
        <end position="316"/>
    </location>
</feature>
<evidence type="ECO:0000256" key="4">
    <source>
        <dbReference type="ARBA" id="ARBA00023163"/>
    </source>
</evidence>